<gene>
    <name evidence="1" type="ORF">AURMO_01488</name>
</gene>
<reference evidence="1 2" key="1">
    <citation type="submission" date="2017-10" db="EMBL/GenBank/DDBJ databases">
        <title>Genome of an Actinobacterium that displays light-enhanced growth.</title>
        <authorList>
            <person name="Maresca J.A."/>
            <person name="Hempel P."/>
            <person name="Shevchenko O."/>
            <person name="Miller K.J."/>
            <person name="Hahn M.W."/>
        </authorList>
    </citation>
    <scope>NUCLEOTIDE SEQUENCE [LARGE SCALE GENOMIC DNA]</scope>
    <source>
        <strain evidence="1 2">MWH-Mo1</strain>
    </source>
</reference>
<protein>
    <recommendedName>
        <fullName evidence="3">Lipoprotein</fullName>
    </recommendedName>
</protein>
<accession>A0A2Z3S1E6</accession>
<keyword evidence="2" id="KW-1185">Reference proteome</keyword>
<dbReference type="AlphaFoldDB" id="A0A2Z3S1E6"/>
<organism evidence="1 2">
    <name type="scientific">Aurantimicrobium photophilum</name>
    <dbReference type="NCBI Taxonomy" id="1987356"/>
    <lineage>
        <taxon>Bacteria</taxon>
        <taxon>Bacillati</taxon>
        <taxon>Actinomycetota</taxon>
        <taxon>Actinomycetes</taxon>
        <taxon>Micrococcales</taxon>
        <taxon>Microbacteriaceae</taxon>
        <taxon>Aurantimicrobium</taxon>
    </lineage>
</organism>
<name>A0A2Z3S1E6_9MICO</name>
<proteinExistence type="predicted"/>
<dbReference type="KEGG" id="aum:AURMO_01488"/>
<dbReference type="PROSITE" id="PS51257">
    <property type="entry name" value="PROKAR_LIPOPROTEIN"/>
    <property type="match status" value="1"/>
</dbReference>
<dbReference type="EMBL" id="CP023994">
    <property type="protein sequence ID" value="AWR22074.1"/>
    <property type="molecule type" value="Genomic_DNA"/>
</dbReference>
<evidence type="ECO:0000313" key="1">
    <source>
        <dbReference type="EMBL" id="AWR22074.1"/>
    </source>
</evidence>
<evidence type="ECO:0008006" key="3">
    <source>
        <dbReference type="Google" id="ProtNLM"/>
    </source>
</evidence>
<sequence>MPKSKPKAGLTEIGVKYLFLFGSMSLFLFLTACSSSVDVSRQSVTNLESGMPSFSGPWAEEFRTRYSLAPTPEIQSFLADEQISEIEMQAVTEKFRNCMQGNQLTFTSFDVGGGFDFGFPETMGASTANEIADRCSSTSGVNAIIHLYYQLRSSPTNKDRSEEIVSCIIRAGIVPSNFSVKDYRTYPITELALVDEATAVTAVQFCEADPSGTFVG</sequence>
<evidence type="ECO:0000313" key="2">
    <source>
        <dbReference type="Proteomes" id="UP000246894"/>
    </source>
</evidence>
<dbReference type="Proteomes" id="UP000246894">
    <property type="component" value="Chromosome"/>
</dbReference>